<evidence type="ECO:0000313" key="1">
    <source>
        <dbReference type="EMBL" id="GAG18174.1"/>
    </source>
</evidence>
<feature type="non-terminal residue" evidence="1">
    <location>
        <position position="259"/>
    </location>
</feature>
<dbReference type="EMBL" id="BARS01034079">
    <property type="protein sequence ID" value="GAG18174.1"/>
    <property type="molecule type" value="Genomic_DNA"/>
</dbReference>
<name>X0VIQ0_9ZZZZ</name>
<comment type="caution">
    <text evidence="1">The sequence shown here is derived from an EMBL/GenBank/DDBJ whole genome shotgun (WGS) entry which is preliminary data.</text>
</comment>
<organism evidence="1">
    <name type="scientific">marine sediment metagenome</name>
    <dbReference type="NCBI Taxonomy" id="412755"/>
    <lineage>
        <taxon>unclassified sequences</taxon>
        <taxon>metagenomes</taxon>
        <taxon>ecological metagenomes</taxon>
    </lineage>
</organism>
<accession>X0VIQ0</accession>
<proteinExistence type="predicted"/>
<dbReference type="AlphaFoldDB" id="X0VIQ0"/>
<gene>
    <name evidence="1" type="ORF">S01H1_52698</name>
</gene>
<reference evidence="1" key="1">
    <citation type="journal article" date="2014" name="Front. Microbiol.">
        <title>High frequency of phylogenetically diverse reductive dehalogenase-homologous genes in deep subseafloor sedimentary metagenomes.</title>
        <authorList>
            <person name="Kawai M."/>
            <person name="Futagami T."/>
            <person name="Toyoda A."/>
            <person name="Takaki Y."/>
            <person name="Nishi S."/>
            <person name="Hori S."/>
            <person name="Arai W."/>
            <person name="Tsubouchi T."/>
            <person name="Morono Y."/>
            <person name="Uchiyama I."/>
            <person name="Ito T."/>
            <person name="Fujiyama A."/>
            <person name="Inagaki F."/>
            <person name="Takami H."/>
        </authorList>
    </citation>
    <scope>NUCLEOTIDE SEQUENCE</scope>
    <source>
        <strain evidence="1">Expedition CK06-06</strain>
    </source>
</reference>
<sequence>FSIQELYTEAPTDKKFYHYTMGQPTSDPVLNGTVWTREFETGTITVDTDPTIQNPSIEYPQFVAGVNYENKNIFKDDNWDFADGTTTGWSLSSGGVKEILSDGNPSSEEPYDGNYLRLTPPGTGVYVNAGQANFNLMPGKYYIFRLIVRASEYKKIRAILFNSTLGALSGKTTYEGYHKHFGRGEEEWYEIVKIIKINNFDLYSNESHYSDNRQFYVYAELDTDYDHPTPVDINSFEMYEYDRDIYGIKDEGITLSFDD</sequence>
<feature type="non-terminal residue" evidence="1">
    <location>
        <position position="1"/>
    </location>
</feature>
<dbReference type="Gene3D" id="2.60.120.260">
    <property type="entry name" value="Galactose-binding domain-like"/>
    <property type="match status" value="1"/>
</dbReference>
<protein>
    <submittedName>
        <fullName evidence="1">Uncharacterized protein</fullName>
    </submittedName>
</protein>